<keyword evidence="1" id="KW-0175">Coiled coil</keyword>
<organism evidence="3 4">
    <name type="scientific">Capronia epimyces CBS 606.96</name>
    <dbReference type="NCBI Taxonomy" id="1182542"/>
    <lineage>
        <taxon>Eukaryota</taxon>
        <taxon>Fungi</taxon>
        <taxon>Dikarya</taxon>
        <taxon>Ascomycota</taxon>
        <taxon>Pezizomycotina</taxon>
        <taxon>Eurotiomycetes</taxon>
        <taxon>Chaetothyriomycetidae</taxon>
        <taxon>Chaetothyriales</taxon>
        <taxon>Herpotrichiellaceae</taxon>
        <taxon>Capronia</taxon>
    </lineage>
</organism>
<feature type="region of interest" description="Disordered" evidence="2">
    <location>
        <begin position="1"/>
        <end position="35"/>
    </location>
</feature>
<feature type="compositionally biased region" description="Polar residues" evidence="2">
    <location>
        <begin position="478"/>
        <end position="492"/>
    </location>
</feature>
<feature type="region of interest" description="Disordered" evidence="2">
    <location>
        <begin position="42"/>
        <end position="61"/>
    </location>
</feature>
<comment type="caution">
    <text evidence="3">The sequence shown here is derived from an EMBL/GenBank/DDBJ whole genome shotgun (WGS) entry which is preliminary data.</text>
</comment>
<feature type="compositionally biased region" description="Polar residues" evidence="2">
    <location>
        <begin position="500"/>
        <end position="514"/>
    </location>
</feature>
<dbReference type="EMBL" id="AMGY01000003">
    <property type="protein sequence ID" value="EXJ86324.1"/>
    <property type="molecule type" value="Genomic_DNA"/>
</dbReference>
<proteinExistence type="predicted"/>
<dbReference type="GeneID" id="19167403"/>
<dbReference type="RefSeq" id="XP_007731603.1">
    <property type="nucleotide sequence ID" value="XM_007733413.1"/>
</dbReference>
<evidence type="ECO:0000256" key="2">
    <source>
        <dbReference type="SAM" id="MobiDB-lite"/>
    </source>
</evidence>
<feature type="region of interest" description="Disordered" evidence="2">
    <location>
        <begin position="449"/>
        <end position="514"/>
    </location>
</feature>
<evidence type="ECO:0000256" key="1">
    <source>
        <dbReference type="SAM" id="Coils"/>
    </source>
</evidence>
<feature type="region of interest" description="Disordered" evidence="2">
    <location>
        <begin position="66"/>
        <end position="124"/>
    </location>
</feature>
<dbReference type="STRING" id="1182542.W9YVM4"/>
<name>W9YVM4_9EURO</name>
<dbReference type="OrthoDB" id="3905365at2759"/>
<feature type="compositionally biased region" description="Polar residues" evidence="2">
    <location>
        <begin position="19"/>
        <end position="28"/>
    </location>
</feature>
<sequence>MAATPGSETSNESGDEASSARQSTTKTPSVKDKECQYCHQHFTSSSLGRHLDQFISKKKPDGIHDVDEIRRVRGGITRRTARGSRRDRDKEKEQDETASSQATPGPGSGPGPGPNPVTLPSSAIEPYRMPPGGWNYRLNRLNWQATGVITDPTTLDSPVAVAPPTPAVVPSPSGTKRSFSTYAQDANPAGNGETARALELALREVLDSLRAATKHASPKPSPFKFDISSQTYPSLCLKLLPAPATLFQTSPFSTPQSIPISPPGPDQLQPLRQKLTATIDYWKWQALRLAQPTTSNIAEEADFLARSATQWTETALNHLDASYQNWMAHPPEIRSLLWQVELLRAYNTEQQTVAELEEKLESVQQEANQLQQQVEYLSRCQWPREMALWPPERRTFGHAMREELRLINLSKVPWADGSDEFVSLTENVNTRGDKWDFDKLVNKWRAHIREDKNRRMPPIHNAATDGAAKTADLKKSQSDATVNGLANGQSPITEDRPRSMRNQKSANISIVSDF</sequence>
<dbReference type="eggNOG" id="ENOG502SC6I">
    <property type="taxonomic scope" value="Eukaryota"/>
</dbReference>
<evidence type="ECO:0000313" key="3">
    <source>
        <dbReference type="EMBL" id="EXJ86324.1"/>
    </source>
</evidence>
<protein>
    <submittedName>
        <fullName evidence="3">Uncharacterized protein</fullName>
    </submittedName>
</protein>
<feature type="compositionally biased region" description="Pro residues" evidence="2">
    <location>
        <begin position="107"/>
        <end position="117"/>
    </location>
</feature>
<keyword evidence="4" id="KW-1185">Reference proteome</keyword>
<accession>W9YVM4</accession>
<dbReference type="Proteomes" id="UP000019478">
    <property type="component" value="Unassembled WGS sequence"/>
</dbReference>
<feature type="compositionally biased region" description="Basic and acidic residues" evidence="2">
    <location>
        <begin position="84"/>
        <end position="95"/>
    </location>
</feature>
<reference evidence="3 4" key="1">
    <citation type="submission" date="2013-03" db="EMBL/GenBank/DDBJ databases">
        <title>The Genome Sequence of Capronia epimyces CBS 606.96.</title>
        <authorList>
            <consortium name="The Broad Institute Genomics Platform"/>
            <person name="Cuomo C."/>
            <person name="de Hoog S."/>
            <person name="Gorbushina A."/>
            <person name="Walker B."/>
            <person name="Young S.K."/>
            <person name="Zeng Q."/>
            <person name="Gargeya S."/>
            <person name="Fitzgerald M."/>
            <person name="Haas B."/>
            <person name="Abouelleil A."/>
            <person name="Allen A.W."/>
            <person name="Alvarado L."/>
            <person name="Arachchi H.M."/>
            <person name="Berlin A.M."/>
            <person name="Chapman S.B."/>
            <person name="Gainer-Dewar J."/>
            <person name="Goldberg J."/>
            <person name="Griggs A."/>
            <person name="Gujja S."/>
            <person name="Hansen M."/>
            <person name="Howarth C."/>
            <person name="Imamovic A."/>
            <person name="Ireland A."/>
            <person name="Larimer J."/>
            <person name="McCowan C."/>
            <person name="Murphy C."/>
            <person name="Pearson M."/>
            <person name="Poon T.W."/>
            <person name="Priest M."/>
            <person name="Roberts A."/>
            <person name="Saif S."/>
            <person name="Shea T."/>
            <person name="Sisk P."/>
            <person name="Sykes S."/>
            <person name="Wortman J."/>
            <person name="Nusbaum C."/>
            <person name="Birren B."/>
        </authorList>
    </citation>
    <scope>NUCLEOTIDE SEQUENCE [LARGE SCALE GENOMIC DNA]</scope>
    <source>
        <strain evidence="3 4">CBS 606.96</strain>
    </source>
</reference>
<gene>
    <name evidence="3" type="ORF">A1O3_03275</name>
</gene>
<evidence type="ECO:0000313" key="4">
    <source>
        <dbReference type="Proteomes" id="UP000019478"/>
    </source>
</evidence>
<feature type="compositionally biased region" description="Polar residues" evidence="2">
    <location>
        <begin position="1"/>
        <end position="12"/>
    </location>
</feature>
<dbReference type="HOGENOM" id="CLU_014177_3_0_1"/>
<feature type="coiled-coil region" evidence="1">
    <location>
        <begin position="339"/>
        <end position="380"/>
    </location>
</feature>
<dbReference type="AlphaFoldDB" id="W9YVM4"/>